<evidence type="ECO:0000259" key="7">
    <source>
        <dbReference type="Pfam" id="PF02687"/>
    </source>
</evidence>
<comment type="caution">
    <text evidence="8">The sequence shown here is derived from an EMBL/GenBank/DDBJ whole genome shotgun (WGS) entry which is preliminary data.</text>
</comment>
<keyword evidence="4 6" id="KW-1133">Transmembrane helix</keyword>
<feature type="transmembrane region" description="Helical" evidence="6">
    <location>
        <begin position="686"/>
        <end position="710"/>
    </location>
</feature>
<keyword evidence="2" id="KW-1003">Cell membrane</keyword>
<evidence type="ECO:0000256" key="6">
    <source>
        <dbReference type="SAM" id="Phobius"/>
    </source>
</evidence>
<feature type="transmembrane region" description="Helical" evidence="6">
    <location>
        <begin position="32"/>
        <end position="49"/>
    </location>
</feature>
<proteinExistence type="predicted"/>
<feature type="transmembrane region" description="Helical" evidence="6">
    <location>
        <begin position="241"/>
        <end position="261"/>
    </location>
</feature>
<evidence type="ECO:0000313" key="9">
    <source>
        <dbReference type="Proteomes" id="UP000536442"/>
    </source>
</evidence>
<sequence>MKGIRSLYQRFCRTLLLPWALLSHYRRHPWQLAALAVMILVATMLWTGVSHLTSQARASLDQSEQAVAERQQVVRHDGQALRIDDFVSLRLAGVCVMPWLEVTPEAGNRLIGIDPLAARCFGDGAEAPGSWEQPLDGRPFVDIHSAATTDGIRESQLSLLVSDTTRAEALPPAYQLRRFSAGPDTGELGDSFLLNLEALGVLVLLIAALLLRSVYLLGLTQRRDSFALLHRFGVSPGRVQRWLMLETFVLALICVVPGVWLGRWLAAGLGSGFGEALDSLFDIPLYAGQGQSWLTPALVMLAVVMIACLGDWLWLRFRQRLFVPAPVWAGVAAVLLLAGLVLAWLGPSLFWVFAAVALVFAGVGWLTPVVVARFAHWQAFRSEAPLIRWRYRELAVLVRRLTLPLVALQFALAMVLAVQALVTTFEDTFDHWLEQRLAAAYYIDVPAGSDSDEAVNWLAGQQTETPGMEWHRVVCGHADFVDVGKADGQQVDVYALAPVSSLVRGWEFLEATARPWEHLAAGEGALINEQLARREEVGAGRTIQLDFGGQSLTLPVVGVYPDYGRPVGEVLLNADNLPDQFTPRSESYAITPGVPGIGPVVEAFHQIWGVQSLPMRDSDTVRELATGVFDQTFALTRAMTLLTLVLAASSLLMMGWVFFSARAWYFRLLEVWGMPKPQVAAQLVRLSLMLTGGIAVLALPLGIWLTWVLVHRINPLAFGWSLPMAVYPVFWLELGLLSLIIGLSIAVLMRRQLGRPGVAPVSANTLAGGER</sequence>
<name>A0A851HYE4_9GAMM</name>
<dbReference type="EMBL" id="JABEVQ010000005">
    <property type="protein sequence ID" value="NWN91935.1"/>
    <property type="molecule type" value="Genomic_DNA"/>
</dbReference>
<organism evidence="8 9">
    <name type="scientific">Marinobacter adhaerens</name>
    <dbReference type="NCBI Taxonomy" id="1033846"/>
    <lineage>
        <taxon>Bacteria</taxon>
        <taxon>Pseudomonadati</taxon>
        <taxon>Pseudomonadota</taxon>
        <taxon>Gammaproteobacteria</taxon>
        <taxon>Pseudomonadales</taxon>
        <taxon>Marinobacteraceae</taxon>
        <taxon>Marinobacter</taxon>
    </lineage>
</organism>
<evidence type="ECO:0000256" key="2">
    <source>
        <dbReference type="ARBA" id="ARBA00022475"/>
    </source>
</evidence>
<protein>
    <submittedName>
        <fullName evidence="8">ABC transporter permease</fullName>
    </submittedName>
</protein>
<accession>A0A851HYE4</accession>
<feature type="transmembrane region" description="Helical" evidence="6">
    <location>
        <begin position="397"/>
        <end position="422"/>
    </location>
</feature>
<keyword evidence="5 6" id="KW-0472">Membrane</keyword>
<feature type="domain" description="ABC3 transporter permease C-terminal" evidence="7">
    <location>
        <begin position="639"/>
        <end position="753"/>
    </location>
</feature>
<evidence type="ECO:0000256" key="3">
    <source>
        <dbReference type="ARBA" id="ARBA00022692"/>
    </source>
</evidence>
<reference evidence="8 9" key="1">
    <citation type="submission" date="2020-03" db="EMBL/GenBank/DDBJ databases">
        <title>Metagenomic, metatranscriptomic, and metabolomic analyses revealed the key microbes and metabolic features during the fermentation of ganjang, Korean traditional soy sauce.</title>
        <authorList>
            <person name="Chun B.H."/>
            <person name="Jeon C.O."/>
        </authorList>
    </citation>
    <scope>NUCLEOTIDE SEQUENCE [LARGE SCALE GENOMIC DNA]</scope>
    <source>
        <strain evidence="8 9">KG14</strain>
    </source>
</reference>
<evidence type="ECO:0000313" key="8">
    <source>
        <dbReference type="EMBL" id="NWN91935.1"/>
    </source>
</evidence>
<feature type="transmembrane region" description="Helical" evidence="6">
    <location>
        <begin position="198"/>
        <end position="220"/>
    </location>
</feature>
<dbReference type="InterPro" id="IPR038766">
    <property type="entry name" value="Membrane_comp_ABC_pdt"/>
</dbReference>
<feature type="transmembrane region" description="Helical" evidence="6">
    <location>
        <begin position="327"/>
        <end position="345"/>
    </location>
</feature>
<evidence type="ECO:0000256" key="4">
    <source>
        <dbReference type="ARBA" id="ARBA00022989"/>
    </source>
</evidence>
<keyword evidence="3 6" id="KW-0812">Transmembrane</keyword>
<feature type="transmembrane region" description="Helical" evidence="6">
    <location>
        <begin position="293"/>
        <end position="315"/>
    </location>
</feature>
<feature type="transmembrane region" description="Helical" evidence="6">
    <location>
        <begin position="641"/>
        <end position="665"/>
    </location>
</feature>
<keyword evidence="9" id="KW-1185">Reference proteome</keyword>
<dbReference type="PANTHER" id="PTHR30287:SF2">
    <property type="entry name" value="BLL1001 PROTEIN"/>
    <property type="match status" value="1"/>
</dbReference>
<evidence type="ECO:0000256" key="5">
    <source>
        <dbReference type="ARBA" id="ARBA00023136"/>
    </source>
</evidence>
<feature type="domain" description="ABC3 transporter permease C-terminal" evidence="7">
    <location>
        <begin position="199"/>
        <end position="309"/>
    </location>
</feature>
<dbReference type="PANTHER" id="PTHR30287">
    <property type="entry name" value="MEMBRANE COMPONENT OF PREDICTED ABC SUPERFAMILY METABOLITE UPTAKE TRANSPORTER"/>
    <property type="match status" value="1"/>
</dbReference>
<feature type="transmembrane region" description="Helical" evidence="6">
    <location>
        <begin position="351"/>
        <end position="376"/>
    </location>
</feature>
<dbReference type="AlphaFoldDB" id="A0A851HYE4"/>
<dbReference type="Pfam" id="PF02687">
    <property type="entry name" value="FtsX"/>
    <property type="match status" value="2"/>
</dbReference>
<feature type="transmembrane region" description="Helical" evidence="6">
    <location>
        <begin position="730"/>
        <end position="749"/>
    </location>
</feature>
<gene>
    <name evidence="8" type="ORF">HLV39_10575</name>
</gene>
<dbReference type="InterPro" id="IPR003838">
    <property type="entry name" value="ABC3_permease_C"/>
</dbReference>
<evidence type="ECO:0000256" key="1">
    <source>
        <dbReference type="ARBA" id="ARBA00004651"/>
    </source>
</evidence>
<dbReference type="GO" id="GO:0005886">
    <property type="term" value="C:plasma membrane"/>
    <property type="evidence" value="ECO:0007669"/>
    <property type="project" value="UniProtKB-SubCell"/>
</dbReference>
<dbReference type="Proteomes" id="UP000536442">
    <property type="component" value="Unassembled WGS sequence"/>
</dbReference>
<comment type="subcellular location">
    <subcellularLocation>
        <location evidence="1">Cell membrane</location>
        <topology evidence="1">Multi-pass membrane protein</topology>
    </subcellularLocation>
</comment>